<dbReference type="SUPFAM" id="SSF52949">
    <property type="entry name" value="Macro domain-like"/>
    <property type="match status" value="1"/>
</dbReference>
<feature type="compositionally biased region" description="Basic residues" evidence="1">
    <location>
        <begin position="82"/>
        <end position="92"/>
    </location>
</feature>
<reference evidence="3" key="1">
    <citation type="submission" date="2010-08" db="EMBL/GenBank/DDBJ databases">
        <authorList>
            <consortium name="Caenorhabditis japonica Sequencing Consortium"/>
            <person name="Wilson R.K."/>
        </authorList>
    </citation>
    <scope>NUCLEOTIDE SEQUENCE [LARGE SCALE GENOMIC DNA]</scope>
    <source>
        <strain evidence="3">DF5081</strain>
    </source>
</reference>
<dbReference type="InterPro" id="IPR043472">
    <property type="entry name" value="Macro_dom-like"/>
</dbReference>
<dbReference type="AlphaFoldDB" id="A0A8R1DGZ2"/>
<organism evidence="2 3">
    <name type="scientific">Caenorhabditis japonica</name>
    <dbReference type="NCBI Taxonomy" id="281687"/>
    <lineage>
        <taxon>Eukaryota</taxon>
        <taxon>Metazoa</taxon>
        <taxon>Ecdysozoa</taxon>
        <taxon>Nematoda</taxon>
        <taxon>Chromadorea</taxon>
        <taxon>Rhabditida</taxon>
        <taxon>Rhabditina</taxon>
        <taxon>Rhabditomorpha</taxon>
        <taxon>Rhabditoidea</taxon>
        <taxon>Rhabditidae</taxon>
        <taxon>Peloderinae</taxon>
        <taxon>Caenorhabditis</taxon>
    </lineage>
</organism>
<evidence type="ECO:0000256" key="1">
    <source>
        <dbReference type="SAM" id="MobiDB-lite"/>
    </source>
</evidence>
<name>A0A8R1DGZ2_CAEJA</name>
<accession>A0A8R1DGZ2</accession>
<evidence type="ECO:0000313" key="3">
    <source>
        <dbReference type="Proteomes" id="UP000005237"/>
    </source>
</evidence>
<protein>
    <submittedName>
        <fullName evidence="2">Uncharacterized protein</fullName>
    </submittedName>
</protein>
<keyword evidence="3" id="KW-1185">Reference proteome</keyword>
<sequence>MANYHTCVVYRTLTSSAHCATFFLSIASHPFLPSASAIICKRITMRSDMSENLSCFVSKTVLCNEEATKVAAETRNEQNWNRVRKYRDRQRKHSLEPTTSSQPEVGGRHGPSNADSQPTEVPRGQEKKVEIPERSIDCKIRIGCIDPLRIEIQHVVIPLYGDANPRTSIHEKFKRIVSKEVRHGFEAKMQSAEWKNKMRNYEPQTFKCRGPADCMFEIYISCFVQCDKMAASNAAIPIMGHGLPVLKCAAIALQTVYAYMQITTNKNWNLIYLLIDDGVMYDKIGSLMSYIREIDLNSFTREQFSALESEMFNALEPKVLFATIHGTDMVWRSFPIRGVVKKRKEMKQKL</sequence>
<proteinExistence type="predicted"/>
<feature type="region of interest" description="Disordered" evidence="1">
    <location>
        <begin position="81"/>
        <end position="128"/>
    </location>
</feature>
<evidence type="ECO:0000313" key="2">
    <source>
        <dbReference type="EnsemblMetazoa" id="CJA02470.1"/>
    </source>
</evidence>
<dbReference type="EnsemblMetazoa" id="CJA02470.1">
    <property type="protein sequence ID" value="CJA02470.1"/>
    <property type="gene ID" value="WBGene00121674"/>
</dbReference>
<reference evidence="2" key="2">
    <citation type="submission" date="2022-06" db="UniProtKB">
        <authorList>
            <consortium name="EnsemblMetazoa"/>
        </authorList>
    </citation>
    <scope>IDENTIFICATION</scope>
    <source>
        <strain evidence="2">DF5081</strain>
    </source>
</reference>
<dbReference type="Proteomes" id="UP000005237">
    <property type="component" value="Unassembled WGS sequence"/>
</dbReference>